<dbReference type="Proteomes" id="UP000093985">
    <property type="component" value="Unassembled WGS sequence"/>
</dbReference>
<evidence type="ECO:0000313" key="3">
    <source>
        <dbReference type="EMBL" id="OBG09807.1"/>
    </source>
</evidence>
<keyword evidence="1" id="KW-0677">Repeat</keyword>
<evidence type="ECO:0000256" key="1">
    <source>
        <dbReference type="PROSITE-ProRule" id="PRU01251"/>
    </source>
</evidence>
<dbReference type="Gene3D" id="1.10.1780.10">
    <property type="entry name" value="Clp, N-terminal domain"/>
    <property type="match status" value="1"/>
</dbReference>
<dbReference type="SUPFAM" id="SSF81923">
    <property type="entry name" value="Double Clp-N motif"/>
    <property type="match status" value="1"/>
</dbReference>
<dbReference type="AlphaFoldDB" id="A0A1A2EQ62"/>
<dbReference type="EMBL" id="LZIN01000014">
    <property type="protein sequence ID" value="OBG09807.1"/>
    <property type="molecule type" value="Genomic_DNA"/>
</dbReference>
<gene>
    <name evidence="3" type="ORF">A5771_21450</name>
</gene>
<dbReference type="Pfam" id="PF02861">
    <property type="entry name" value="Clp_N"/>
    <property type="match status" value="1"/>
</dbReference>
<dbReference type="RefSeq" id="WP_064853615.1">
    <property type="nucleotide sequence ID" value="NZ_LZIM01000015.1"/>
</dbReference>
<sequence length="248" mass="26398">MAEPIPPTPRVRLDDLINAITGVHDDPLEQLTDAVLAAEHLSEVADHLIGHFVDQARRSGASWTEIGKCMGVTKQAAQKRFVPRAEAATLDAEQGFARFTPRARSAVVAAQNTAHRARHTEITPDHLLLGLLHDPDALASALLTAQRIDPGTVAEAVALAPGVSEPPALIPFSGPARKALELTFRIALRLGHNYIGTEHLLLALFDAEDDTGPLHRAKVDRDRLETDLATALEAITVTAAAGGADATD</sequence>
<accession>A0A1A2EQ62</accession>
<dbReference type="PROSITE" id="PS51903">
    <property type="entry name" value="CLP_R"/>
    <property type="match status" value="1"/>
</dbReference>
<reference evidence="4" key="1">
    <citation type="submission" date="2016-06" db="EMBL/GenBank/DDBJ databases">
        <authorList>
            <person name="Sutton G."/>
            <person name="Brinkac L."/>
            <person name="Sanka R."/>
            <person name="Adams M."/>
            <person name="Lau E."/>
            <person name="Mehaffy C."/>
            <person name="Tameris M."/>
            <person name="Hatherill M."/>
            <person name="Hanekom W."/>
            <person name="Mahomed H."/>
            <person name="Mcshane H."/>
        </authorList>
    </citation>
    <scope>NUCLEOTIDE SEQUENCE [LARGE SCALE GENOMIC DNA]</scope>
    <source>
        <strain evidence="4">852014-51077_SCH5608930-a</strain>
    </source>
</reference>
<evidence type="ECO:0000259" key="2">
    <source>
        <dbReference type="PROSITE" id="PS51903"/>
    </source>
</evidence>
<proteinExistence type="predicted"/>
<protein>
    <recommendedName>
        <fullName evidence="2">Clp R domain-containing protein</fullName>
    </recommendedName>
</protein>
<dbReference type="InterPro" id="IPR036628">
    <property type="entry name" value="Clp_N_dom_sf"/>
</dbReference>
<evidence type="ECO:0000313" key="4">
    <source>
        <dbReference type="Proteomes" id="UP000093985"/>
    </source>
</evidence>
<dbReference type="OrthoDB" id="3290891at2"/>
<dbReference type="InterPro" id="IPR004176">
    <property type="entry name" value="Clp_R_N"/>
</dbReference>
<organism evidence="3 4">
    <name type="scientific">Mycolicibacter sinensis (strain JDM601)</name>
    <name type="common">Mycobacterium sinense</name>
    <dbReference type="NCBI Taxonomy" id="875328"/>
    <lineage>
        <taxon>Bacteria</taxon>
        <taxon>Bacillati</taxon>
        <taxon>Actinomycetota</taxon>
        <taxon>Actinomycetes</taxon>
        <taxon>Mycobacteriales</taxon>
        <taxon>Mycobacteriaceae</taxon>
        <taxon>Mycolicibacter</taxon>
    </lineage>
</organism>
<comment type="caution">
    <text evidence="3">The sequence shown here is derived from an EMBL/GenBank/DDBJ whole genome shotgun (WGS) entry which is preliminary data.</text>
</comment>
<name>A0A1A2EQ62_MYCSD</name>
<feature type="domain" description="Clp R" evidence="2">
    <location>
        <begin position="96"/>
        <end position="238"/>
    </location>
</feature>